<dbReference type="HOGENOM" id="CLU_1488983_0_0_1"/>
<reference evidence="1 2" key="2">
    <citation type="journal article" date="2012" name="PLoS Pathog.">
        <title>Diverse lifestyles and strategies of plant pathogenesis encoded in the genomes of eighteen Dothideomycetes fungi.</title>
        <authorList>
            <person name="Ohm R.A."/>
            <person name="Feau N."/>
            <person name="Henrissat B."/>
            <person name="Schoch C.L."/>
            <person name="Horwitz B.A."/>
            <person name="Barry K.W."/>
            <person name="Condon B.J."/>
            <person name="Copeland A.C."/>
            <person name="Dhillon B."/>
            <person name="Glaser F."/>
            <person name="Hesse C.N."/>
            <person name="Kosti I."/>
            <person name="LaButti K."/>
            <person name="Lindquist E.A."/>
            <person name="Lucas S."/>
            <person name="Salamov A.A."/>
            <person name="Bradshaw R.E."/>
            <person name="Ciuffetti L."/>
            <person name="Hamelin R.C."/>
            <person name="Kema G.H.J."/>
            <person name="Lawrence C."/>
            <person name="Scott J.A."/>
            <person name="Spatafora J.W."/>
            <person name="Turgeon B.G."/>
            <person name="de Wit P.J.G.M."/>
            <person name="Zhong S."/>
            <person name="Goodwin S.B."/>
            <person name="Grigoriev I.V."/>
        </authorList>
    </citation>
    <scope>NUCLEOTIDE SEQUENCE [LARGE SCALE GENOMIC DNA]</scope>
    <source>
        <strain evidence="2">NZE10 / CBS 128990</strain>
    </source>
</reference>
<proteinExistence type="predicted"/>
<evidence type="ECO:0000313" key="2">
    <source>
        <dbReference type="Proteomes" id="UP000016933"/>
    </source>
</evidence>
<evidence type="ECO:0000313" key="1">
    <source>
        <dbReference type="EMBL" id="EME40736.1"/>
    </source>
</evidence>
<name>N1PHH2_DOTSN</name>
<dbReference type="AlphaFoldDB" id="N1PHH2"/>
<dbReference type="STRING" id="675120.N1PHH2"/>
<keyword evidence="2" id="KW-1185">Reference proteome</keyword>
<dbReference type="InterPro" id="IPR042104">
    <property type="entry name" value="PKS_dehydratase_sf"/>
</dbReference>
<dbReference type="EMBL" id="KB446543">
    <property type="protein sequence ID" value="EME40736.1"/>
    <property type="molecule type" value="Genomic_DNA"/>
</dbReference>
<dbReference type="OrthoDB" id="3647642at2759"/>
<dbReference type="Gene3D" id="3.10.129.110">
    <property type="entry name" value="Polyketide synthase dehydratase"/>
    <property type="match status" value="1"/>
</dbReference>
<protein>
    <submittedName>
        <fullName evidence="1">Uncharacterized protein</fullName>
    </submittedName>
</protein>
<organism evidence="1 2">
    <name type="scientific">Dothistroma septosporum (strain NZE10 / CBS 128990)</name>
    <name type="common">Red band needle blight fungus</name>
    <name type="synonym">Mycosphaerella pini</name>
    <dbReference type="NCBI Taxonomy" id="675120"/>
    <lineage>
        <taxon>Eukaryota</taxon>
        <taxon>Fungi</taxon>
        <taxon>Dikarya</taxon>
        <taxon>Ascomycota</taxon>
        <taxon>Pezizomycotina</taxon>
        <taxon>Dothideomycetes</taxon>
        <taxon>Dothideomycetidae</taxon>
        <taxon>Mycosphaerellales</taxon>
        <taxon>Mycosphaerellaceae</taxon>
        <taxon>Dothistroma</taxon>
    </lineage>
</organism>
<sequence>MSAITLTITYTRLSANCQVVESRLDSNPDTNVIIRSCMGDSDLSSATIDHKCNGIILTPFGLYADMAVEVGKHIWRHHRGNDAELLGFNICDLEVHKSTIVNDPDEIDKHWLEVQTTASTPAGTRGDILDAVLKCTFYSITAGGRRVQENGHCSVRFEWYYGWLSEWSNEATAINKRINAW</sequence>
<gene>
    <name evidence="1" type="ORF">DOTSEDRAFT_27351</name>
</gene>
<dbReference type="Proteomes" id="UP000016933">
    <property type="component" value="Unassembled WGS sequence"/>
</dbReference>
<reference evidence="2" key="1">
    <citation type="journal article" date="2012" name="PLoS Genet.">
        <title>The genomes of the fungal plant pathogens Cladosporium fulvum and Dothistroma septosporum reveal adaptation to different hosts and lifestyles but also signatures of common ancestry.</title>
        <authorList>
            <person name="de Wit P.J.G.M."/>
            <person name="van der Burgt A."/>
            <person name="Oekmen B."/>
            <person name="Stergiopoulos I."/>
            <person name="Abd-Elsalam K.A."/>
            <person name="Aerts A.L."/>
            <person name="Bahkali A.H."/>
            <person name="Beenen H.G."/>
            <person name="Chettri P."/>
            <person name="Cox M.P."/>
            <person name="Datema E."/>
            <person name="de Vries R.P."/>
            <person name="Dhillon B."/>
            <person name="Ganley A.R."/>
            <person name="Griffiths S.A."/>
            <person name="Guo Y."/>
            <person name="Hamelin R.C."/>
            <person name="Henrissat B."/>
            <person name="Kabir M.S."/>
            <person name="Jashni M.K."/>
            <person name="Kema G."/>
            <person name="Klaubauf S."/>
            <person name="Lapidus A."/>
            <person name="Levasseur A."/>
            <person name="Lindquist E."/>
            <person name="Mehrabi R."/>
            <person name="Ohm R.A."/>
            <person name="Owen T.J."/>
            <person name="Salamov A."/>
            <person name="Schwelm A."/>
            <person name="Schijlen E."/>
            <person name="Sun H."/>
            <person name="van den Burg H.A."/>
            <person name="van Ham R.C.H.J."/>
            <person name="Zhang S."/>
            <person name="Goodwin S.B."/>
            <person name="Grigoriev I.V."/>
            <person name="Collemare J."/>
            <person name="Bradshaw R.E."/>
        </authorList>
    </citation>
    <scope>NUCLEOTIDE SEQUENCE [LARGE SCALE GENOMIC DNA]</scope>
    <source>
        <strain evidence="2">NZE10 / CBS 128990</strain>
    </source>
</reference>
<accession>N1PHH2</accession>